<accession>A0A6M4GTE7</accession>
<dbReference type="GO" id="GO:0016618">
    <property type="term" value="F:hydroxypyruvate reductase [NAD(P)H] activity"/>
    <property type="evidence" value="ECO:0007669"/>
    <property type="project" value="UniProtKB-EC"/>
</dbReference>
<dbReference type="Gene3D" id="3.40.50.720">
    <property type="entry name" value="NAD(P)-binding Rossmann-like Domain"/>
    <property type="match status" value="2"/>
</dbReference>
<evidence type="ECO:0000256" key="2">
    <source>
        <dbReference type="ARBA" id="ARBA00023002"/>
    </source>
</evidence>
<keyword evidence="2 4" id="KW-0560">Oxidoreductase</keyword>
<dbReference type="RefSeq" id="WP_171091252.1">
    <property type="nucleotide sequence ID" value="NZ_CP053069.1"/>
</dbReference>
<evidence type="ECO:0000256" key="3">
    <source>
        <dbReference type="ARBA" id="ARBA00023027"/>
    </source>
</evidence>
<dbReference type="InterPro" id="IPR043322">
    <property type="entry name" value="CtBP"/>
</dbReference>
<dbReference type="InterPro" id="IPR036291">
    <property type="entry name" value="NAD(P)-bd_dom_sf"/>
</dbReference>
<dbReference type="PANTHER" id="PTHR42789:SF1">
    <property type="entry name" value="D-ISOMER SPECIFIC 2-HYDROXYACID DEHYDROGENASE FAMILY PROTEIN (AFU_ORTHOLOGUE AFUA_6G10090)"/>
    <property type="match status" value="1"/>
</dbReference>
<dbReference type="GO" id="GO:0003714">
    <property type="term" value="F:transcription corepressor activity"/>
    <property type="evidence" value="ECO:0007669"/>
    <property type="project" value="InterPro"/>
</dbReference>
<evidence type="ECO:0000259" key="6">
    <source>
        <dbReference type="Pfam" id="PF02826"/>
    </source>
</evidence>
<name>A0A6M4GTE7_9PROT</name>
<keyword evidence="8" id="KW-1185">Reference proteome</keyword>
<feature type="domain" description="D-isomer specific 2-hydroxyacid dehydrogenase catalytic" evidence="5">
    <location>
        <begin position="17"/>
        <end position="314"/>
    </location>
</feature>
<dbReference type="InterPro" id="IPR050857">
    <property type="entry name" value="D-2-hydroxyacid_DH"/>
</dbReference>
<reference evidence="7 8" key="1">
    <citation type="submission" date="2020-04" db="EMBL/GenBank/DDBJ databases">
        <title>Usitatibacter rugosus gen. nov., sp. nov. and Usitatibacter palustris sp. nov., novel members of Usitatibacteraceae fam. nov. within the order Nitrosomonadales isolated from soil.</title>
        <authorList>
            <person name="Huber K.J."/>
            <person name="Neumann-Schaal M."/>
            <person name="Geppert A."/>
            <person name="Luckner M."/>
            <person name="Wanner G."/>
            <person name="Overmann J."/>
        </authorList>
    </citation>
    <scope>NUCLEOTIDE SEQUENCE [LARGE SCALE GENOMIC DNA]</scope>
    <source>
        <strain evidence="7 8">0125_3</strain>
    </source>
</reference>
<dbReference type="CDD" id="cd05299">
    <property type="entry name" value="CtBP_dh"/>
    <property type="match status" value="1"/>
</dbReference>
<feature type="domain" description="D-isomer specific 2-hydroxyacid dehydrogenase NAD-binding" evidence="6">
    <location>
        <begin position="108"/>
        <end position="283"/>
    </location>
</feature>
<dbReference type="KEGG" id="uru:DSM104443_01673"/>
<sequence>MARFLITDYDFHDVDLEVGLLREAGMEVATAQCKTEEDVIAAAKGYDGLLTQYAPMNAKVFGARPEVRIVSRFGAGFDTVNVPDAKKHGVWVANSPDYGVGEVATHALAMALSLVRHVGFYDRDVHRGTWHYTSPGVLRRPAELTLGLLGLGRIGKRMASISHEVFREVIACDPYIPDSDFPPYVRRVDHATLFKESDLVSPHVPLNDETRGIIDAPSLASMKRGSWIVNTARGGVVDIPALLAALDSEQLDGAALDVLPFEPPPADHPIVKHPRVLLTPHAAFYSAEAECELRRKAAQNLVDWAKTGRPRYVVSEGRA</sequence>
<dbReference type="EC" id="1.1.1.81" evidence="7"/>
<dbReference type="InterPro" id="IPR029753">
    <property type="entry name" value="D-isomer_DH_CS"/>
</dbReference>
<evidence type="ECO:0000259" key="5">
    <source>
        <dbReference type="Pfam" id="PF00389"/>
    </source>
</evidence>
<dbReference type="Proteomes" id="UP000501534">
    <property type="component" value="Chromosome"/>
</dbReference>
<dbReference type="SUPFAM" id="SSF52283">
    <property type="entry name" value="Formate/glycerate dehydrogenase catalytic domain-like"/>
    <property type="match status" value="1"/>
</dbReference>
<proteinExistence type="inferred from homology"/>
<dbReference type="PROSITE" id="PS00671">
    <property type="entry name" value="D_2_HYDROXYACID_DH_3"/>
    <property type="match status" value="1"/>
</dbReference>
<dbReference type="AlphaFoldDB" id="A0A6M4GTE7"/>
<dbReference type="InterPro" id="IPR006139">
    <property type="entry name" value="D-isomer_2_OHA_DH_cat_dom"/>
</dbReference>
<dbReference type="Pfam" id="PF00389">
    <property type="entry name" value="2-Hacid_dh"/>
    <property type="match status" value="1"/>
</dbReference>
<dbReference type="GO" id="GO:0051287">
    <property type="term" value="F:NAD binding"/>
    <property type="evidence" value="ECO:0007669"/>
    <property type="project" value="InterPro"/>
</dbReference>
<keyword evidence="7" id="KW-0670">Pyruvate</keyword>
<dbReference type="PANTHER" id="PTHR42789">
    <property type="entry name" value="D-ISOMER SPECIFIC 2-HYDROXYACID DEHYDROGENASE FAMILY PROTEIN (AFU_ORTHOLOGUE AFUA_6G10090)"/>
    <property type="match status" value="1"/>
</dbReference>
<gene>
    <name evidence="7" type="ORF">DSM104443_01673</name>
</gene>
<dbReference type="EMBL" id="CP053069">
    <property type="protein sequence ID" value="QJR10609.1"/>
    <property type="molecule type" value="Genomic_DNA"/>
</dbReference>
<organism evidence="7 8">
    <name type="scientific">Usitatibacter rugosus</name>
    <dbReference type="NCBI Taxonomy" id="2732067"/>
    <lineage>
        <taxon>Bacteria</taxon>
        <taxon>Pseudomonadati</taxon>
        <taxon>Pseudomonadota</taxon>
        <taxon>Betaproteobacteria</taxon>
        <taxon>Nitrosomonadales</taxon>
        <taxon>Usitatibacteraceae</taxon>
        <taxon>Usitatibacter</taxon>
    </lineage>
</organism>
<evidence type="ECO:0000256" key="4">
    <source>
        <dbReference type="RuleBase" id="RU003719"/>
    </source>
</evidence>
<evidence type="ECO:0000313" key="7">
    <source>
        <dbReference type="EMBL" id="QJR10609.1"/>
    </source>
</evidence>
<evidence type="ECO:0000256" key="1">
    <source>
        <dbReference type="ARBA" id="ARBA00005854"/>
    </source>
</evidence>
<dbReference type="Pfam" id="PF02826">
    <property type="entry name" value="2-Hacid_dh_C"/>
    <property type="match status" value="1"/>
</dbReference>
<evidence type="ECO:0000313" key="8">
    <source>
        <dbReference type="Proteomes" id="UP000501534"/>
    </source>
</evidence>
<keyword evidence="3" id="KW-0520">NAD</keyword>
<comment type="similarity">
    <text evidence="1 4">Belongs to the D-isomer specific 2-hydroxyacid dehydrogenase family.</text>
</comment>
<protein>
    <submittedName>
        <fullName evidence="7">Hydroxypyruvate reductase</fullName>
        <ecNumber evidence="7">1.1.1.81</ecNumber>
    </submittedName>
</protein>
<dbReference type="SUPFAM" id="SSF51735">
    <property type="entry name" value="NAD(P)-binding Rossmann-fold domains"/>
    <property type="match status" value="1"/>
</dbReference>
<dbReference type="InterPro" id="IPR006140">
    <property type="entry name" value="D-isomer_DH_NAD-bd"/>
</dbReference>